<protein>
    <submittedName>
        <fullName evidence="1">Uncharacterized protein</fullName>
    </submittedName>
</protein>
<keyword evidence="2" id="KW-1185">Reference proteome</keyword>
<proteinExistence type="predicted"/>
<name>A0A0L8VBR5_9BACT</name>
<gene>
    <name evidence="1" type="ORF">NC99_13210</name>
</gene>
<reference evidence="2" key="1">
    <citation type="submission" date="2015-07" db="EMBL/GenBank/DDBJ databases">
        <title>Genome sequencing of Sunxiuqinia dokdonensis strain SK.</title>
        <authorList>
            <person name="Ahn S."/>
            <person name="Kim B.-C."/>
        </authorList>
    </citation>
    <scope>NUCLEOTIDE SEQUENCE [LARGE SCALE GENOMIC DNA]</scope>
    <source>
        <strain evidence="2">SK</strain>
    </source>
</reference>
<evidence type="ECO:0000313" key="2">
    <source>
        <dbReference type="Proteomes" id="UP000036958"/>
    </source>
</evidence>
<comment type="caution">
    <text evidence="1">The sequence shown here is derived from an EMBL/GenBank/DDBJ whole genome shotgun (WGS) entry which is preliminary data.</text>
</comment>
<evidence type="ECO:0000313" key="1">
    <source>
        <dbReference type="EMBL" id="KOH45889.1"/>
    </source>
</evidence>
<dbReference type="Proteomes" id="UP000036958">
    <property type="component" value="Unassembled WGS sequence"/>
</dbReference>
<dbReference type="AlphaFoldDB" id="A0A0L8VBR5"/>
<organism evidence="1 2">
    <name type="scientific">Sunxiuqinia dokdonensis</name>
    <dbReference type="NCBI Taxonomy" id="1409788"/>
    <lineage>
        <taxon>Bacteria</taxon>
        <taxon>Pseudomonadati</taxon>
        <taxon>Bacteroidota</taxon>
        <taxon>Bacteroidia</taxon>
        <taxon>Marinilabiliales</taxon>
        <taxon>Prolixibacteraceae</taxon>
        <taxon>Sunxiuqinia</taxon>
    </lineage>
</organism>
<accession>A0A0L8VBR5</accession>
<dbReference type="EMBL" id="LGIA01000062">
    <property type="protein sequence ID" value="KOH45889.1"/>
    <property type="molecule type" value="Genomic_DNA"/>
</dbReference>
<sequence length="38" mass="4466">MFILFSTYNSFQFVFVSNEFKSAHLLFSCFGCRILSFS</sequence>